<dbReference type="Gene3D" id="3.40.1360.10">
    <property type="match status" value="1"/>
</dbReference>
<evidence type="ECO:0000256" key="3">
    <source>
        <dbReference type="ARBA" id="ARBA00006559"/>
    </source>
</evidence>
<protein>
    <recommendedName>
        <fullName evidence="4">DNA topoisomerase (ATP-hydrolyzing)</fullName>
        <ecNumber evidence="4">5.6.2.2</ecNumber>
    </recommendedName>
</protein>
<evidence type="ECO:0000256" key="2">
    <source>
        <dbReference type="ARBA" id="ARBA00001946"/>
    </source>
</evidence>
<dbReference type="InterPro" id="IPR002815">
    <property type="entry name" value="Spo11/TopoVI_A"/>
</dbReference>
<dbReference type="GO" id="GO:0007131">
    <property type="term" value="P:reciprocal meiotic recombination"/>
    <property type="evidence" value="ECO:0007669"/>
    <property type="project" value="TreeGrafter"/>
</dbReference>
<dbReference type="GO" id="GO:0003677">
    <property type="term" value="F:DNA binding"/>
    <property type="evidence" value="ECO:0007669"/>
    <property type="project" value="UniProtKB-KW"/>
</dbReference>
<dbReference type="Pfam" id="PF21180">
    <property type="entry name" value="TOP6A-Spo11_Toprim"/>
    <property type="match status" value="1"/>
</dbReference>
<dbReference type="InterPro" id="IPR034136">
    <property type="entry name" value="TOPRIM_Topo6A/Spo11"/>
</dbReference>
<gene>
    <name evidence="12" type="ORF">CANTADRAFT_94309</name>
</gene>
<keyword evidence="8" id="KW-0238">DNA-binding</keyword>
<comment type="catalytic activity">
    <reaction evidence="1">
        <text>ATP-dependent breakage, passage and rejoining of double-stranded DNA.</text>
        <dbReference type="EC" id="5.6.2.2"/>
    </reaction>
</comment>
<dbReference type="Proteomes" id="UP000094285">
    <property type="component" value="Unassembled WGS sequence"/>
</dbReference>
<evidence type="ECO:0000256" key="1">
    <source>
        <dbReference type="ARBA" id="ARBA00000185"/>
    </source>
</evidence>
<feature type="domain" description="Spo11/DNA topoisomerase VI subunit A N-terminal" evidence="10">
    <location>
        <begin position="87"/>
        <end position="149"/>
    </location>
</feature>
<keyword evidence="6" id="KW-0460">Magnesium</keyword>
<dbReference type="GO" id="GO:0046872">
    <property type="term" value="F:metal ion binding"/>
    <property type="evidence" value="ECO:0007669"/>
    <property type="project" value="UniProtKB-KW"/>
</dbReference>
<evidence type="ECO:0000259" key="10">
    <source>
        <dbReference type="Pfam" id="PF04406"/>
    </source>
</evidence>
<evidence type="ECO:0000256" key="9">
    <source>
        <dbReference type="ARBA" id="ARBA00023235"/>
    </source>
</evidence>
<evidence type="ECO:0000256" key="5">
    <source>
        <dbReference type="ARBA" id="ARBA00022723"/>
    </source>
</evidence>
<evidence type="ECO:0000313" key="12">
    <source>
        <dbReference type="EMBL" id="ODV81172.1"/>
    </source>
</evidence>
<dbReference type="GO" id="GO:0000228">
    <property type="term" value="C:nuclear chromosome"/>
    <property type="evidence" value="ECO:0007669"/>
    <property type="project" value="TreeGrafter"/>
</dbReference>
<dbReference type="GO" id="GO:0003918">
    <property type="term" value="F:DNA topoisomerase type II (double strand cut, ATP-hydrolyzing) activity"/>
    <property type="evidence" value="ECO:0007669"/>
    <property type="project" value="UniProtKB-EC"/>
</dbReference>
<dbReference type="GO" id="GO:0000706">
    <property type="term" value="P:meiotic DNA double-strand break processing"/>
    <property type="evidence" value="ECO:0007669"/>
    <property type="project" value="TreeGrafter"/>
</dbReference>
<comment type="similarity">
    <text evidence="3">Belongs to the TOP6A family.</text>
</comment>
<dbReference type="EC" id="5.6.2.2" evidence="4"/>
<evidence type="ECO:0000256" key="7">
    <source>
        <dbReference type="ARBA" id="ARBA00023029"/>
    </source>
</evidence>
<dbReference type="EMBL" id="KV453910">
    <property type="protein sequence ID" value="ODV81172.1"/>
    <property type="molecule type" value="Genomic_DNA"/>
</dbReference>
<dbReference type="InterPro" id="IPR036078">
    <property type="entry name" value="Spo11/TopoVI_A_sf"/>
</dbReference>
<dbReference type="STRING" id="984487.A0A1E4SP63"/>
<sequence length="341" mass="39105">MVKHTLTLRALSNSPNSTFPQIRFVPDKLDPEELLLSIWVKLKERILEDNDMVLALNVPSRKRSFDNLDSTTLIWQFGLTSNDTARFLSIIKCLKLMLIQLTCEKSKHTTVRDVFYQGVDVFQSQRTCKLYLQLIGSSLSLSLQRDLRIFPSQKGLMYGECKELGLSYCNDPILIPFSSDPIELETKQTIIVLEKEAVFKSFCNYLKSMYKLQGYINPNVIVLTGKGFPDTLTRSFLSSIANNASRILGFVDSDVYGLRICNQYAQVCQISLEGAFLLDFSNGWFDVTDREIQILLNFLKELTKIEYISRTENKKWHRELTRGLILLKRAEMNKGSHARAS</sequence>
<evidence type="ECO:0000256" key="4">
    <source>
        <dbReference type="ARBA" id="ARBA00012895"/>
    </source>
</evidence>
<dbReference type="AlphaFoldDB" id="A0A1E4SP63"/>
<keyword evidence="5" id="KW-0479">Metal-binding</keyword>
<accession>A0A1E4SP63</accession>
<comment type="cofactor">
    <cofactor evidence="2">
        <name>Mg(2+)</name>
        <dbReference type="ChEBI" id="CHEBI:18420"/>
    </cofactor>
</comment>
<evidence type="ECO:0000256" key="6">
    <source>
        <dbReference type="ARBA" id="ARBA00022842"/>
    </source>
</evidence>
<reference evidence="13" key="1">
    <citation type="submission" date="2016-05" db="EMBL/GenBank/DDBJ databases">
        <title>Comparative genomics of biotechnologically important yeasts.</title>
        <authorList>
            <consortium name="DOE Joint Genome Institute"/>
            <person name="Riley R."/>
            <person name="Haridas S."/>
            <person name="Wolfe K.H."/>
            <person name="Lopes M.R."/>
            <person name="Hittinger C.T."/>
            <person name="Goker M."/>
            <person name="Salamov A."/>
            <person name="Wisecaver J."/>
            <person name="Long T.M."/>
            <person name="Aerts A.L."/>
            <person name="Barry K."/>
            <person name="Choi C."/>
            <person name="Clum A."/>
            <person name="Coughlan A.Y."/>
            <person name="Deshpande S."/>
            <person name="Douglass A.P."/>
            <person name="Hanson S.J."/>
            <person name="Klenk H.-P."/>
            <person name="Labutti K."/>
            <person name="Lapidus A."/>
            <person name="Lindquist E."/>
            <person name="Lipzen A."/>
            <person name="Meier-Kolthoff J.P."/>
            <person name="Ohm R.A."/>
            <person name="Otillar R.P."/>
            <person name="Pangilinan J."/>
            <person name="Peng Y."/>
            <person name="Rokas A."/>
            <person name="Rosa C.A."/>
            <person name="Scheuner C."/>
            <person name="Sibirny A.A."/>
            <person name="Slot J.C."/>
            <person name="Stielow J.B."/>
            <person name="Sun H."/>
            <person name="Kurtzman C.P."/>
            <person name="Blackwell M."/>
            <person name="Grigoriev I.V."/>
            <person name="Jeffries T.W."/>
        </authorList>
    </citation>
    <scope>NUCLEOTIDE SEQUENCE [LARGE SCALE GENOMIC DNA]</scope>
    <source>
        <strain evidence="13">NRRL Y-17324</strain>
    </source>
</reference>
<keyword evidence="13" id="KW-1185">Reference proteome</keyword>
<dbReference type="InterPro" id="IPR013049">
    <property type="entry name" value="Spo11/TopoVI_A_N"/>
</dbReference>
<evidence type="ECO:0000256" key="8">
    <source>
        <dbReference type="ARBA" id="ARBA00023125"/>
    </source>
</evidence>
<feature type="domain" description="Topoisomerase 6 subunit A/Spo11 TOPRIM" evidence="11">
    <location>
        <begin position="190"/>
        <end position="266"/>
    </location>
</feature>
<dbReference type="GeneID" id="30986112"/>
<dbReference type="PANTHER" id="PTHR10848:SF0">
    <property type="entry name" value="MEIOTIC RECOMBINATION PROTEIN SPO11"/>
    <property type="match status" value="1"/>
</dbReference>
<dbReference type="Pfam" id="PF04406">
    <property type="entry name" value="TP6A_N"/>
    <property type="match status" value="1"/>
</dbReference>
<organism evidence="12 13">
    <name type="scientific">Suhomyces tanzawaensis NRRL Y-17324</name>
    <dbReference type="NCBI Taxonomy" id="984487"/>
    <lineage>
        <taxon>Eukaryota</taxon>
        <taxon>Fungi</taxon>
        <taxon>Dikarya</taxon>
        <taxon>Ascomycota</taxon>
        <taxon>Saccharomycotina</taxon>
        <taxon>Pichiomycetes</taxon>
        <taxon>Debaryomycetaceae</taxon>
        <taxon>Suhomyces</taxon>
    </lineage>
</organism>
<dbReference type="RefSeq" id="XP_020066294.1">
    <property type="nucleotide sequence ID" value="XM_020211976.1"/>
</dbReference>
<evidence type="ECO:0000259" key="11">
    <source>
        <dbReference type="Pfam" id="PF21180"/>
    </source>
</evidence>
<dbReference type="SUPFAM" id="SSF56726">
    <property type="entry name" value="DNA topoisomerase IV, alpha subunit"/>
    <property type="match status" value="1"/>
</dbReference>
<proteinExistence type="inferred from homology"/>
<keyword evidence="7" id="KW-0799">Topoisomerase</keyword>
<keyword evidence="9 12" id="KW-0413">Isomerase</keyword>
<dbReference type="OrthoDB" id="5377392at2759"/>
<evidence type="ECO:0000313" key="13">
    <source>
        <dbReference type="Proteomes" id="UP000094285"/>
    </source>
</evidence>
<name>A0A1E4SP63_9ASCO</name>
<dbReference type="GO" id="GO:0042138">
    <property type="term" value="P:meiotic DNA double-strand break formation"/>
    <property type="evidence" value="ECO:0007669"/>
    <property type="project" value="TreeGrafter"/>
</dbReference>
<dbReference type="PANTHER" id="PTHR10848">
    <property type="entry name" value="MEIOTIC RECOMBINATION PROTEIN SPO11"/>
    <property type="match status" value="1"/>
</dbReference>
<dbReference type="PRINTS" id="PR01550">
    <property type="entry name" value="TOP6AFAMILY"/>
</dbReference>
<dbReference type="GO" id="GO:0005524">
    <property type="term" value="F:ATP binding"/>
    <property type="evidence" value="ECO:0007669"/>
    <property type="project" value="InterPro"/>
</dbReference>